<keyword evidence="3" id="KW-1185">Reference proteome</keyword>
<dbReference type="EMBL" id="JAKMXF010000346">
    <property type="protein sequence ID" value="KAI6647083.1"/>
    <property type="molecule type" value="Genomic_DNA"/>
</dbReference>
<proteinExistence type="predicted"/>
<name>A0AAV7JE51_9METZ</name>
<sequence>MNVKNSSETLRNRAVGMIIGGMVQKDVAKTLEKPLRTIQRWWARNRRGQDLGHKVGAGRPKTITREVKIVISKSLGKICQSTRKIAIKLKRKGYGISKSTVHRYLKETIGATAYKRPKIPKLTEKQRENRLNFCIERENWNLDEWKRVLWSDESPYELFHPSSAQNDRVWSTDSSKVPPREVIKKPAKSDGLGHYELSWPLRITFRSS</sequence>
<dbReference type="SUPFAM" id="SSF46689">
    <property type="entry name" value="Homeodomain-like"/>
    <property type="match status" value="1"/>
</dbReference>
<feature type="domain" description="Transposase Tc1-like" evidence="1">
    <location>
        <begin position="80"/>
        <end position="137"/>
    </location>
</feature>
<gene>
    <name evidence="2" type="ORF">LOD99_8920</name>
</gene>
<dbReference type="InterPro" id="IPR002492">
    <property type="entry name" value="Transposase_Tc1-like"/>
</dbReference>
<dbReference type="Gene3D" id="3.30.420.10">
    <property type="entry name" value="Ribonuclease H-like superfamily/Ribonuclease H"/>
    <property type="match status" value="1"/>
</dbReference>
<accession>A0AAV7JE51</accession>
<dbReference type="GO" id="GO:0015074">
    <property type="term" value="P:DNA integration"/>
    <property type="evidence" value="ECO:0007669"/>
    <property type="project" value="InterPro"/>
</dbReference>
<dbReference type="Pfam" id="PF01498">
    <property type="entry name" value="HTH_Tnp_Tc3_2"/>
    <property type="match status" value="1"/>
</dbReference>
<reference evidence="2 3" key="1">
    <citation type="journal article" date="2023" name="BMC Biol.">
        <title>The compact genome of the sponge Oopsacas minuta (Hexactinellida) is lacking key metazoan core genes.</title>
        <authorList>
            <person name="Santini S."/>
            <person name="Schenkelaars Q."/>
            <person name="Jourda C."/>
            <person name="Duchesne M."/>
            <person name="Belahbib H."/>
            <person name="Rocher C."/>
            <person name="Selva M."/>
            <person name="Riesgo A."/>
            <person name="Vervoort M."/>
            <person name="Leys S.P."/>
            <person name="Kodjabachian L."/>
            <person name="Le Bivic A."/>
            <person name="Borchiellini C."/>
            <person name="Claverie J.M."/>
            <person name="Renard E."/>
        </authorList>
    </citation>
    <scope>NUCLEOTIDE SEQUENCE [LARGE SCALE GENOMIC DNA]</scope>
    <source>
        <strain evidence="2">SPO-2</strain>
    </source>
</reference>
<evidence type="ECO:0000313" key="3">
    <source>
        <dbReference type="Proteomes" id="UP001165289"/>
    </source>
</evidence>
<dbReference type="GO" id="GO:0003677">
    <property type="term" value="F:DNA binding"/>
    <property type="evidence" value="ECO:0007669"/>
    <property type="project" value="InterPro"/>
</dbReference>
<evidence type="ECO:0000259" key="1">
    <source>
        <dbReference type="Pfam" id="PF01498"/>
    </source>
</evidence>
<evidence type="ECO:0000313" key="2">
    <source>
        <dbReference type="EMBL" id="KAI6647083.1"/>
    </source>
</evidence>
<dbReference type="GO" id="GO:0006313">
    <property type="term" value="P:DNA transposition"/>
    <property type="evidence" value="ECO:0007669"/>
    <property type="project" value="InterPro"/>
</dbReference>
<organism evidence="2 3">
    <name type="scientific">Oopsacas minuta</name>
    <dbReference type="NCBI Taxonomy" id="111878"/>
    <lineage>
        <taxon>Eukaryota</taxon>
        <taxon>Metazoa</taxon>
        <taxon>Porifera</taxon>
        <taxon>Hexactinellida</taxon>
        <taxon>Hexasterophora</taxon>
        <taxon>Lyssacinosida</taxon>
        <taxon>Leucopsacidae</taxon>
        <taxon>Oopsacas</taxon>
    </lineage>
</organism>
<dbReference type="PANTHER" id="PTHR46068">
    <property type="entry name" value="PROTEIN CBG27172"/>
    <property type="match status" value="1"/>
</dbReference>
<dbReference type="PANTHER" id="PTHR46068:SF1">
    <property type="entry name" value="TRANSPOSASE IS30-LIKE HTH DOMAIN-CONTAINING PROTEIN"/>
    <property type="match status" value="1"/>
</dbReference>
<dbReference type="InterPro" id="IPR009057">
    <property type="entry name" value="Homeodomain-like_sf"/>
</dbReference>
<dbReference type="Proteomes" id="UP001165289">
    <property type="component" value="Unassembled WGS sequence"/>
</dbReference>
<dbReference type="AlphaFoldDB" id="A0AAV7JE51"/>
<dbReference type="InterPro" id="IPR036397">
    <property type="entry name" value="RNaseH_sf"/>
</dbReference>
<protein>
    <recommendedName>
        <fullName evidence="1">Transposase Tc1-like domain-containing protein</fullName>
    </recommendedName>
</protein>
<comment type="caution">
    <text evidence="2">The sequence shown here is derived from an EMBL/GenBank/DDBJ whole genome shotgun (WGS) entry which is preliminary data.</text>
</comment>